<protein>
    <submittedName>
        <fullName evidence="2">Uncharacterized protein</fullName>
    </submittedName>
</protein>
<evidence type="ECO:0000313" key="3">
    <source>
        <dbReference type="Proteomes" id="UP000507245"/>
    </source>
</evidence>
<dbReference type="GO" id="GO:0006412">
    <property type="term" value="P:translation"/>
    <property type="evidence" value="ECO:0007669"/>
    <property type="project" value="InterPro"/>
</dbReference>
<name>A0A6J5WN50_PRUAR</name>
<dbReference type="PANTHER" id="PTHR36798:SF2">
    <property type="entry name" value="LARGE RIBOSOMAL SUBUNIT PROTEIN CL38"/>
    <property type="match status" value="1"/>
</dbReference>
<dbReference type="PANTHER" id="PTHR36798">
    <property type="entry name" value="50S RIBOSOMAL PROTEIN 6, CHLOROPLASTIC"/>
    <property type="match status" value="1"/>
</dbReference>
<sequence>MSPTNVYQLLSPTVVYQLLSPTVVYQLLYNESGRGAKRSSMINPTGWALNMRAVTSGTFAGYIYTKTDPRITVPRLELAVLPSSPVLFSSLESLKEGKPLPLHRSPLSLSSFLSSAANVSFAQKTQFHHLFLTVRTEAVLGLQLVAMGVAVKNPSATASFGVPKTSPWRGSVGGGTGLMIECSSRPQKKATAHHRKTRPRKTQPWDVKTQAHCVHSSASSPCRLDIGLFCR</sequence>
<feature type="compositionally biased region" description="Basic residues" evidence="1">
    <location>
        <begin position="186"/>
        <end position="201"/>
    </location>
</feature>
<gene>
    <name evidence="2" type="ORF">ORAREDHAP_LOCUS19109</name>
</gene>
<keyword evidence="3" id="KW-1185">Reference proteome</keyword>
<dbReference type="GO" id="GO:0005840">
    <property type="term" value="C:ribosome"/>
    <property type="evidence" value="ECO:0007669"/>
    <property type="project" value="InterPro"/>
</dbReference>
<dbReference type="EMBL" id="CAEKKB010000003">
    <property type="protein sequence ID" value="CAB4303110.1"/>
    <property type="molecule type" value="Genomic_DNA"/>
</dbReference>
<accession>A0A6J5WN50</accession>
<evidence type="ECO:0000313" key="2">
    <source>
        <dbReference type="EMBL" id="CAB4303110.1"/>
    </source>
</evidence>
<feature type="region of interest" description="Disordered" evidence="1">
    <location>
        <begin position="184"/>
        <end position="208"/>
    </location>
</feature>
<dbReference type="GO" id="GO:0019843">
    <property type="term" value="F:rRNA binding"/>
    <property type="evidence" value="ECO:0007669"/>
    <property type="project" value="InterPro"/>
</dbReference>
<dbReference type="OrthoDB" id="1848184at2759"/>
<organism evidence="2 3">
    <name type="scientific">Prunus armeniaca</name>
    <name type="common">Apricot</name>
    <name type="synonym">Armeniaca vulgaris</name>
    <dbReference type="NCBI Taxonomy" id="36596"/>
    <lineage>
        <taxon>Eukaryota</taxon>
        <taxon>Viridiplantae</taxon>
        <taxon>Streptophyta</taxon>
        <taxon>Embryophyta</taxon>
        <taxon>Tracheophyta</taxon>
        <taxon>Spermatophyta</taxon>
        <taxon>Magnoliopsida</taxon>
        <taxon>eudicotyledons</taxon>
        <taxon>Gunneridae</taxon>
        <taxon>Pentapetalae</taxon>
        <taxon>rosids</taxon>
        <taxon>fabids</taxon>
        <taxon>Rosales</taxon>
        <taxon>Rosaceae</taxon>
        <taxon>Amygdaloideae</taxon>
        <taxon>Amygdaleae</taxon>
        <taxon>Prunus</taxon>
    </lineage>
</organism>
<dbReference type="AlphaFoldDB" id="A0A6J5WN50"/>
<evidence type="ECO:0000256" key="1">
    <source>
        <dbReference type="SAM" id="MobiDB-lite"/>
    </source>
</evidence>
<dbReference type="GO" id="GO:0003735">
    <property type="term" value="F:structural constituent of ribosome"/>
    <property type="evidence" value="ECO:0007669"/>
    <property type="project" value="InterPro"/>
</dbReference>
<dbReference type="InterPro" id="IPR020526">
    <property type="entry name" value="Ribosomal_cL38"/>
</dbReference>
<dbReference type="Pfam" id="PF17257">
    <property type="entry name" value="DUF5323"/>
    <property type="match status" value="1"/>
</dbReference>
<dbReference type="GO" id="GO:0009507">
    <property type="term" value="C:chloroplast"/>
    <property type="evidence" value="ECO:0007669"/>
    <property type="project" value="InterPro"/>
</dbReference>
<dbReference type="Proteomes" id="UP000507245">
    <property type="component" value="Unassembled WGS sequence"/>
</dbReference>
<proteinExistence type="predicted"/>
<reference evidence="3" key="1">
    <citation type="journal article" date="2020" name="Genome Biol.">
        <title>Gamete binning: chromosome-level and haplotype-resolved genome assembly enabled by high-throughput single-cell sequencing of gamete genomes.</title>
        <authorList>
            <person name="Campoy J.A."/>
            <person name="Sun H."/>
            <person name="Goel M."/>
            <person name="Jiao W.-B."/>
            <person name="Folz-Donahue K."/>
            <person name="Wang N."/>
            <person name="Rubio M."/>
            <person name="Liu C."/>
            <person name="Kukat C."/>
            <person name="Ruiz D."/>
            <person name="Huettel B."/>
            <person name="Schneeberger K."/>
        </authorList>
    </citation>
    <scope>NUCLEOTIDE SEQUENCE [LARGE SCALE GENOMIC DNA]</scope>
    <source>
        <strain evidence="3">cv. Rojo Pasion</strain>
    </source>
</reference>